<reference evidence="1 2" key="1">
    <citation type="submission" date="2015-09" db="EMBL/GenBank/DDBJ databases">
        <title>Genome sequence of the marine flavobacterium Croceitalea dokdonensis DOKDO 023 that contains proton- and sodium-pumping rhodopsins.</title>
        <authorList>
            <person name="Kwon S.-K."/>
            <person name="Lee H.K."/>
            <person name="Kwak M.-J."/>
            <person name="Kim J.F."/>
        </authorList>
    </citation>
    <scope>NUCLEOTIDE SEQUENCE [LARGE SCALE GENOMIC DNA]</scope>
    <source>
        <strain evidence="1 2">DOKDO 023</strain>
    </source>
</reference>
<dbReference type="AlphaFoldDB" id="A0A0P7ANP3"/>
<accession>A0A0P7ANP3</accession>
<dbReference type="OrthoDB" id="1201225at2"/>
<dbReference type="STRING" id="1300341.I595_3187"/>
<dbReference type="EMBL" id="LDJX01000007">
    <property type="protein sequence ID" value="KPM30691.1"/>
    <property type="molecule type" value="Genomic_DNA"/>
</dbReference>
<comment type="caution">
    <text evidence="1">The sequence shown here is derived from an EMBL/GenBank/DDBJ whole genome shotgun (WGS) entry which is preliminary data.</text>
</comment>
<evidence type="ECO:0000313" key="2">
    <source>
        <dbReference type="Proteomes" id="UP000050280"/>
    </source>
</evidence>
<dbReference type="SUPFAM" id="SSF49464">
    <property type="entry name" value="Carboxypeptidase regulatory domain-like"/>
    <property type="match status" value="1"/>
</dbReference>
<organism evidence="1 2">
    <name type="scientific">Croceitalea dokdonensis DOKDO 023</name>
    <dbReference type="NCBI Taxonomy" id="1300341"/>
    <lineage>
        <taxon>Bacteria</taxon>
        <taxon>Pseudomonadati</taxon>
        <taxon>Bacteroidota</taxon>
        <taxon>Flavobacteriia</taxon>
        <taxon>Flavobacteriales</taxon>
        <taxon>Flavobacteriaceae</taxon>
        <taxon>Croceitalea</taxon>
    </lineage>
</organism>
<protein>
    <submittedName>
        <fullName evidence="1">Putative outer membrane protein</fullName>
    </submittedName>
</protein>
<name>A0A0P7ANP3_9FLAO</name>
<dbReference type="Proteomes" id="UP000050280">
    <property type="component" value="Unassembled WGS sequence"/>
</dbReference>
<gene>
    <name evidence="1" type="ORF">I595_3187</name>
</gene>
<dbReference type="InterPro" id="IPR008969">
    <property type="entry name" value="CarboxyPept-like_regulatory"/>
</dbReference>
<keyword evidence="2" id="KW-1185">Reference proteome</keyword>
<evidence type="ECO:0000313" key="1">
    <source>
        <dbReference type="EMBL" id="KPM30691.1"/>
    </source>
</evidence>
<proteinExistence type="predicted"/>
<sequence>MMAYFLRTVLMLLWLALPLTLSAQEDLDFIQGILLDANTKEAVVFATIRVQGLALGVISNNDGSFQLPTEFQQKGDTLIISSMGYETLKIDFASLKKNLVKELLVKPSVFELSETIVTANRKRRPNNKVGKELSALEIIDKAIANIPLNYPQKPFGLIGYYRDYQFKENTYSNLNEALVSVRDRGFAVDDYKSIQFGLFDYRTNRDFNIDSFADKPYDYSKKDKYIPDATVGEVYAPNELVLLFIHDAIRNHNINSYSYVHKFVTDFVKEHTLTRTKNTSYGDKGVYSIAIRKKVAPFQVMGTIYVDKITFAIRKLVYSVYKQPLKAGQTLANRKAKKELIYEILVEYQDYKDQMYLNYISFHNNFKLVRPPEFYIKDAELNRLSKRLLVTLNRPAANWLTLKPSDFKVFYQNTRLWVTKVERIGTVGDTYALSFIRKERPPRKLLRILESEIKDPQKASFKVSVNKMMDAQGNFLEERKSELLDQFREFFTQKVIPTQPSGINANLQVNKTISLGSKDQPKLIMNLEDDFWMNTPLKSLPQE</sequence>
<dbReference type="Pfam" id="PF13715">
    <property type="entry name" value="CarbopepD_reg_2"/>
    <property type="match status" value="1"/>
</dbReference>